<proteinExistence type="predicted"/>
<sequence>MKVSKIVKISIDEDARTHMQVEERQKPGVVMHPETLNLPTANTWLRKSWQRDKHHIRAREVERRHHPPPWFPGHTRTTHEDNTRGQREEDEDENDAKLTVTMSQALDEIAELEVEICGTGLDVGRSWFSSDLSSASTKSVGNGDAVAKTRAKAWWKPKRKHNAPRKHQDARAF</sequence>
<evidence type="ECO:0000256" key="1">
    <source>
        <dbReference type="SAM" id="MobiDB-lite"/>
    </source>
</evidence>
<protein>
    <submittedName>
        <fullName evidence="2">Uncharacterized protein</fullName>
    </submittedName>
</protein>
<evidence type="ECO:0000313" key="2">
    <source>
        <dbReference type="EMBL" id="KAF1941961.1"/>
    </source>
</evidence>
<name>A0A6A5SMU2_9PLEO</name>
<feature type="region of interest" description="Disordered" evidence="1">
    <location>
        <begin position="150"/>
        <end position="173"/>
    </location>
</feature>
<accession>A0A6A5SMU2</accession>
<gene>
    <name evidence="2" type="ORF">EJ02DRAFT_422533</name>
</gene>
<feature type="region of interest" description="Disordered" evidence="1">
    <location>
        <begin position="62"/>
        <end position="96"/>
    </location>
</feature>
<dbReference type="AlphaFoldDB" id="A0A6A5SMU2"/>
<evidence type="ECO:0000313" key="3">
    <source>
        <dbReference type="Proteomes" id="UP000800038"/>
    </source>
</evidence>
<feature type="compositionally biased region" description="Basic and acidic residues" evidence="1">
    <location>
        <begin position="77"/>
        <end position="87"/>
    </location>
</feature>
<organism evidence="2 3">
    <name type="scientific">Clathrospora elynae</name>
    <dbReference type="NCBI Taxonomy" id="706981"/>
    <lineage>
        <taxon>Eukaryota</taxon>
        <taxon>Fungi</taxon>
        <taxon>Dikarya</taxon>
        <taxon>Ascomycota</taxon>
        <taxon>Pezizomycotina</taxon>
        <taxon>Dothideomycetes</taxon>
        <taxon>Pleosporomycetidae</taxon>
        <taxon>Pleosporales</taxon>
        <taxon>Diademaceae</taxon>
        <taxon>Clathrospora</taxon>
    </lineage>
</organism>
<dbReference type="EMBL" id="ML976040">
    <property type="protein sequence ID" value="KAF1941961.1"/>
    <property type="molecule type" value="Genomic_DNA"/>
</dbReference>
<feature type="compositionally biased region" description="Basic residues" evidence="1">
    <location>
        <begin position="150"/>
        <end position="165"/>
    </location>
</feature>
<dbReference type="Proteomes" id="UP000800038">
    <property type="component" value="Unassembled WGS sequence"/>
</dbReference>
<keyword evidence="3" id="KW-1185">Reference proteome</keyword>
<reference evidence="2" key="1">
    <citation type="journal article" date="2020" name="Stud. Mycol.">
        <title>101 Dothideomycetes genomes: a test case for predicting lifestyles and emergence of pathogens.</title>
        <authorList>
            <person name="Haridas S."/>
            <person name="Albert R."/>
            <person name="Binder M."/>
            <person name="Bloem J."/>
            <person name="Labutti K."/>
            <person name="Salamov A."/>
            <person name="Andreopoulos B."/>
            <person name="Baker S."/>
            <person name="Barry K."/>
            <person name="Bills G."/>
            <person name="Bluhm B."/>
            <person name="Cannon C."/>
            <person name="Castanera R."/>
            <person name="Culley D."/>
            <person name="Daum C."/>
            <person name="Ezra D."/>
            <person name="Gonzalez J."/>
            <person name="Henrissat B."/>
            <person name="Kuo A."/>
            <person name="Liang C."/>
            <person name="Lipzen A."/>
            <person name="Lutzoni F."/>
            <person name="Magnuson J."/>
            <person name="Mondo S."/>
            <person name="Nolan M."/>
            <person name="Ohm R."/>
            <person name="Pangilinan J."/>
            <person name="Park H.-J."/>
            <person name="Ramirez L."/>
            <person name="Alfaro M."/>
            <person name="Sun H."/>
            <person name="Tritt A."/>
            <person name="Yoshinaga Y."/>
            <person name="Zwiers L.-H."/>
            <person name="Turgeon B."/>
            <person name="Goodwin S."/>
            <person name="Spatafora J."/>
            <person name="Crous P."/>
            <person name="Grigoriev I."/>
        </authorList>
    </citation>
    <scope>NUCLEOTIDE SEQUENCE</scope>
    <source>
        <strain evidence="2">CBS 161.51</strain>
    </source>
</reference>